<evidence type="ECO:0000313" key="5">
    <source>
        <dbReference type="Proteomes" id="UP000250222"/>
    </source>
</evidence>
<dbReference type="GO" id="GO:0004519">
    <property type="term" value="F:endonuclease activity"/>
    <property type="evidence" value="ECO:0007669"/>
    <property type="project" value="UniProtKB-KW"/>
</dbReference>
<protein>
    <submittedName>
        <fullName evidence="4">HNH endonuclease</fullName>
    </submittedName>
</protein>
<evidence type="ECO:0000313" key="4">
    <source>
        <dbReference type="EMBL" id="SSA43136.1"/>
    </source>
</evidence>
<feature type="compositionally biased region" description="Low complexity" evidence="2">
    <location>
        <begin position="27"/>
        <end position="41"/>
    </location>
</feature>
<dbReference type="GO" id="GO:0008270">
    <property type="term" value="F:zinc ion binding"/>
    <property type="evidence" value="ECO:0007669"/>
    <property type="project" value="InterPro"/>
</dbReference>
<sequence>MDRDGSEPETAADGAQAAPVESGRTIPAPAAQPDAAAAGPEVPVPGPPASHLESLMLRYPSDDRPVRIDISRPSGDPQQAPSLEWVAFRLPTYQEGEPQGWPGSVLAELIPEPGALGDFLEHLPPGVRLAKVLSAIDPADVDDFSLVEVVAAHKRMEAWSAGQAARAAAVLAERDAVNPTWPGDIPGRTRGECVVGQELSMRLRVAKQTAVRMVACGRAFGGMFEPTGELLEQGLIDWPRAQAIVTTLLDLPAEVALAAQWDVLDKAPGRTLRQVREDLAKAVIAVDPDSADHRHIAARQKRCVYHPRPLPDGMAMLSARLPAADAIAMDLALDSAARAAKNAGDSRTLDQLRADSLALIGHTALTLGHIGPGAHLPCPCGCQDRAQDAGPPLDPAAEPQQDAGRRPGVEQARDADAPPGPEGPSTADQAPLGAESPGTADTLPPSADPPDVTDASPPVESPPGTAPPLTDEPAPLPLAPPPRIADGPPLPGHRLPGCTLPTIRVGMVGGGRADINVLVPINVLQPEPRDPSTTALDRDPEPVAELDGYGPIPPILARALANGGTWRRLLTDPTTGQILDVGRTRYQPPAAIADHVRHRDRTCIRPSCTHPARTAHLDHIHEWKDGGTTSADNLGPQCTGDHRAKTIGAYTVAYTTDRTYAWTTPTGHGYLRHPDGTTTTLPRHTTQALRKLVKETTRNGRPVAPALVDNMLAAISLGDDPLAHWVTPHADPPSGRDPENGSEPPWASEEPPF</sequence>
<dbReference type="Pfam" id="PF02720">
    <property type="entry name" value="DUF222"/>
    <property type="match status" value="1"/>
</dbReference>
<reference evidence="4 5" key="1">
    <citation type="submission" date="2016-10" db="EMBL/GenBank/DDBJ databases">
        <authorList>
            <person name="Cai Z."/>
        </authorList>
    </citation>
    <scope>NUCLEOTIDE SEQUENCE [LARGE SCALE GENOMIC DNA]</scope>
    <source>
        <strain evidence="4 5">CGMCC 1.10826</strain>
    </source>
</reference>
<organism evidence="4 5">
    <name type="scientific">Georgenia satyanarayanai</name>
    <dbReference type="NCBI Taxonomy" id="860221"/>
    <lineage>
        <taxon>Bacteria</taxon>
        <taxon>Bacillati</taxon>
        <taxon>Actinomycetota</taxon>
        <taxon>Actinomycetes</taxon>
        <taxon>Micrococcales</taxon>
        <taxon>Bogoriellaceae</taxon>
        <taxon>Georgenia</taxon>
    </lineage>
</organism>
<feature type="region of interest" description="Disordered" evidence="2">
    <location>
        <begin position="1"/>
        <end position="52"/>
    </location>
</feature>
<dbReference type="EMBL" id="UETB01000007">
    <property type="protein sequence ID" value="SSA43136.1"/>
    <property type="molecule type" value="Genomic_DNA"/>
</dbReference>
<keyword evidence="5" id="KW-1185">Reference proteome</keyword>
<keyword evidence="4" id="KW-0378">Hydrolase</keyword>
<keyword evidence="4" id="KW-0540">Nuclease</keyword>
<feature type="compositionally biased region" description="Pro residues" evidence="2">
    <location>
        <begin position="474"/>
        <end position="491"/>
    </location>
</feature>
<feature type="compositionally biased region" description="Basic and acidic residues" evidence="2">
    <location>
        <begin position="403"/>
        <end position="416"/>
    </location>
</feature>
<feature type="domain" description="HNH nuclease" evidence="3">
    <location>
        <begin position="591"/>
        <end position="643"/>
    </location>
</feature>
<evidence type="ECO:0000256" key="1">
    <source>
        <dbReference type="ARBA" id="ARBA00023450"/>
    </source>
</evidence>
<keyword evidence="4" id="KW-0255">Endonuclease</keyword>
<dbReference type="SMART" id="SM00507">
    <property type="entry name" value="HNHc"/>
    <property type="match status" value="1"/>
</dbReference>
<dbReference type="Pfam" id="PF01844">
    <property type="entry name" value="HNH"/>
    <property type="match status" value="1"/>
</dbReference>
<feature type="region of interest" description="Disordered" evidence="2">
    <location>
        <begin position="387"/>
        <end position="495"/>
    </location>
</feature>
<proteinExistence type="inferred from homology"/>
<dbReference type="AlphaFoldDB" id="A0A2Y9AGP8"/>
<accession>A0A2Y9AGP8</accession>
<dbReference type="CDD" id="cd00085">
    <property type="entry name" value="HNHc"/>
    <property type="match status" value="1"/>
</dbReference>
<comment type="similarity">
    <text evidence="1">Belongs to the Rv1128c/1148c/1588c/1702c/1945/3466 family.</text>
</comment>
<evidence type="ECO:0000259" key="3">
    <source>
        <dbReference type="SMART" id="SM00507"/>
    </source>
</evidence>
<name>A0A2Y9AGP8_9MICO</name>
<feature type="region of interest" description="Disordered" evidence="2">
    <location>
        <begin position="526"/>
        <end position="549"/>
    </location>
</feature>
<feature type="region of interest" description="Disordered" evidence="2">
    <location>
        <begin position="722"/>
        <end position="753"/>
    </location>
</feature>
<dbReference type="GO" id="GO:0003676">
    <property type="term" value="F:nucleic acid binding"/>
    <property type="evidence" value="ECO:0007669"/>
    <property type="project" value="InterPro"/>
</dbReference>
<dbReference type="InterPro" id="IPR003870">
    <property type="entry name" value="DUF222"/>
</dbReference>
<gene>
    <name evidence="4" type="ORF">SAMN05216184_10733</name>
</gene>
<dbReference type="InterPro" id="IPR002711">
    <property type="entry name" value="HNH"/>
</dbReference>
<dbReference type="Proteomes" id="UP000250222">
    <property type="component" value="Unassembled WGS sequence"/>
</dbReference>
<evidence type="ECO:0000256" key="2">
    <source>
        <dbReference type="SAM" id="MobiDB-lite"/>
    </source>
</evidence>
<dbReference type="InterPro" id="IPR003615">
    <property type="entry name" value="HNH_nuc"/>
</dbReference>